<organism evidence="1 2">
    <name type="scientific">Vaccinium darrowii</name>
    <dbReference type="NCBI Taxonomy" id="229202"/>
    <lineage>
        <taxon>Eukaryota</taxon>
        <taxon>Viridiplantae</taxon>
        <taxon>Streptophyta</taxon>
        <taxon>Embryophyta</taxon>
        <taxon>Tracheophyta</taxon>
        <taxon>Spermatophyta</taxon>
        <taxon>Magnoliopsida</taxon>
        <taxon>eudicotyledons</taxon>
        <taxon>Gunneridae</taxon>
        <taxon>Pentapetalae</taxon>
        <taxon>asterids</taxon>
        <taxon>Ericales</taxon>
        <taxon>Ericaceae</taxon>
        <taxon>Vaccinioideae</taxon>
        <taxon>Vaccinieae</taxon>
        <taxon>Vaccinium</taxon>
    </lineage>
</organism>
<dbReference type="EMBL" id="CM037157">
    <property type="protein sequence ID" value="KAH7848766.1"/>
    <property type="molecule type" value="Genomic_DNA"/>
</dbReference>
<evidence type="ECO:0000313" key="1">
    <source>
        <dbReference type="EMBL" id="KAH7848766.1"/>
    </source>
</evidence>
<evidence type="ECO:0000313" key="2">
    <source>
        <dbReference type="Proteomes" id="UP000828048"/>
    </source>
</evidence>
<accession>A0ACB7Y5E9</accession>
<gene>
    <name evidence="1" type="ORF">Vadar_007471</name>
</gene>
<comment type="caution">
    <text evidence="1">The sequence shown here is derived from an EMBL/GenBank/DDBJ whole genome shotgun (WGS) entry which is preliminary data.</text>
</comment>
<keyword evidence="2" id="KW-1185">Reference proteome</keyword>
<name>A0ACB7Y5E9_9ERIC</name>
<proteinExistence type="predicted"/>
<protein>
    <submittedName>
        <fullName evidence="1">Uncharacterized protein</fullName>
    </submittedName>
</protein>
<reference evidence="1 2" key="1">
    <citation type="journal article" date="2021" name="Hortic Res">
        <title>High-quality reference genome and annotation aids understanding of berry development for evergreen blueberry (Vaccinium darrowii).</title>
        <authorList>
            <person name="Yu J."/>
            <person name="Hulse-Kemp A.M."/>
            <person name="Babiker E."/>
            <person name="Staton M."/>
        </authorList>
    </citation>
    <scope>NUCLEOTIDE SEQUENCE [LARGE SCALE GENOMIC DNA]</scope>
    <source>
        <strain evidence="2">cv. NJ 8807/NJ 8810</strain>
        <tissue evidence="1">Young leaf</tissue>
    </source>
</reference>
<sequence length="133" mass="15143">MAFLGLFLAADPFDRRLIPLTRETKPRDLFDSHIATITFKIDNGKDYVDAPQAEVNGDKWHEIVGSFRLEKPAKVMVYVHAHGLDSVVDMMLAELKISPVDQRATFKELKRKTDEVIDRFVVYVHGSSVITLE</sequence>
<dbReference type="Proteomes" id="UP000828048">
    <property type="component" value="Chromosome 7"/>
</dbReference>